<name>A0A917QPR0_9ACTN</name>
<dbReference type="EMBL" id="BMNT01000001">
    <property type="protein sequence ID" value="GGK62204.1"/>
    <property type="molecule type" value="Genomic_DNA"/>
</dbReference>
<protein>
    <submittedName>
        <fullName evidence="1">Uncharacterized protein</fullName>
    </submittedName>
</protein>
<sequence>MAELEVGATYDITIKGARAINLFGTKRDGIDTGTVLVFRVPGSKDDRTHTVNMGDPGVTVARAAPANWPPQVGDKWHDGEGRPWFALAHVVPFGAVWMYRADRAEDCSPEDFKDSLGPVVLVHREEKAGGEPCG</sequence>
<reference evidence="1" key="2">
    <citation type="submission" date="2020-09" db="EMBL/GenBank/DDBJ databases">
        <authorList>
            <person name="Sun Q."/>
            <person name="Ohkuma M."/>
        </authorList>
    </citation>
    <scope>NUCLEOTIDE SEQUENCE</scope>
    <source>
        <strain evidence="1">JCM 13064</strain>
    </source>
</reference>
<dbReference type="Proteomes" id="UP000645217">
    <property type="component" value="Unassembled WGS sequence"/>
</dbReference>
<evidence type="ECO:0000313" key="1">
    <source>
        <dbReference type="EMBL" id="GGK62204.1"/>
    </source>
</evidence>
<gene>
    <name evidence="1" type="ORF">GCM10007964_01710</name>
</gene>
<proteinExistence type="predicted"/>
<reference evidence="1" key="1">
    <citation type="journal article" date="2014" name="Int. J. Syst. Evol. Microbiol.">
        <title>Complete genome sequence of Corynebacterium casei LMG S-19264T (=DSM 44701T), isolated from a smear-ripened cheese.</title>
        <authorList>
            <consortium name="US DOE Joint Genome Institute (JGI-PGF)"/>
            <person name="Walter F."/>
            <person name="Albersmeier A."/>
            <person name="Kalinowski J."/>
            <person name="Ruckert C."/>
        </authorList>
    </citation>
    <scope>NUCLEOTIDE SEQUENCE</scope>
    <source>
        <strain evidence="1">JCM 13064</strain>
    </source>
</reference>
<dbReference type="AlphaFoldDB" id="A0A917QPR0"/>
<organism evidence="1 2">
    <name type="scientific">Sphaerisporangium melleum</name>
    <dbReference type="NCBI Taxonomy" id="321316"/>
    <lineage>
        <taxon>Bacteria</taxon>
        <taxon>Bacillati</taxon>
        <taxon>Actinomycetota</taxon>
        <taxon>Actinomycetes</taxon>
        <taxon>Streptosporangiales</taxon>
        <taxon>Streptosporangiaceae</taxon>
        <taxon>Sphaerisporangium</taxon>
    </lineage>
</organism>
<comment type="caution">
    <text evidence="1">The sequence shown here is derived from an EMBL/GenBank/DDBJ whole genome shotgun (WGS) entry which is preliminary data.</text>
</comment>
<dbReference type="RefSeq" id="WP_189160969.1">
    <property type="nucleotide sequence ID" value="NZ_BMNT01000001.1"/>
</dbReference>
<evidence type="ECO:0000313" key="2">
    <source>
        <dbReference type="Proteomes" id="UP000645217"/>
    </source>
</evidence>
<accession>A0A917QPR0</accession>
<keyword evidence="2" id="KW-1185">Reference proteome</keyword>